<evidence type="ECO:0000259" key="2">
    <source>
        <dbReference type="Pfam" id="PF00264"/>
    </source>
</evidence>
<feature type="signal peptide" evidence="1">
    <location>
        <begin position="1"/>
        <end position="19"/>
    </location>
</feature>
<accession>A0A6A6DWA3</accession>
<dbReference type="Proteomes" id="UP000800200">
    <property type="component" value="Unassembled WGS sequence"/>
</dbReference>
<keyword evidence="1" id="KW-0732">Signal</keyword>
<proteinExistence type="predicted"/>
<dbReference type="GO" id="GO:0016491">
    <property type="term" value="F:oxidoreductase activity"/>
    <property type="evidence" value="ECO:0007669"/>
    <property type="project" value="InterPro"/>
</dbReference>
<keyword evidence="4" id="KW-1185">Reference proteome</keyword>
<dbReference type="OrthoDB" id="6132182at2759"/>
<dbReference type="EMBL" id="ML994643">
    <property type="protein sequence ID" value="KAF2183313.1"/>
    <property type="molecule type" value="Genomic_DNA"/>
</dbReference>
<reference evidence="3" key="1">
    <citation type="journal article" date="2020" name="Stud. Mycol.">
        <title>101 Dothideomycetes genomes: a test case for predicting lifestyles and emergence of pathogens.</title>
        <authorList>
            <person name="Haridas S."/>
            <person name="Albert R."/>
            <person name="Binder M."/>
            <person name="Bloem J."/>
            <person name="Labutti K."/>
            <person name="Salamov A."/>
            <person name="Andreopoulos B."/>
            <person name="Baker S."/>
            <person name="Barry K."/>
            <person name="Bills G."/>
            <person name="Bluhm B."/>
            <person name="Cannon C."/>
            <person name="Castanera R."/>
            <person name="Culley D."/>
            <person name="Daum C."/>
            <person name="Ezra D."/>
            <person name="Gonzalez J."/>
            <person name="Henrissat B."/>
            <person name="Kuo A."/>
            <person name="Liang C."/>
            <person name="Lipzen A."/>
            <person name="Lutzoni F."/>
            <person name="Magnuson J."/>
            <person name="Mondo S."/>
            <person name="Nolan M."/>
            <person name="Ohm R."/>
            <person name="Pangilinan J."/>
            <person name="Park H.-J."/>
            <person name="Ramirez L."/>
            <person name="Alfaro M."/>
            <person name="Sun H."/>
            <person name="Tritt A."/>
            <person name="Yoshinaga Y."/>
            <person name="Zwiers L.-H."/>
            <person name="Turgeon B."/>
            <person name="Goodwin S."/>
            <person name="Spatafora J."/>
            <person name="Crous P."/>
            <person name="Grigoriev I."/>
        </authorList>
    </citation>
    <scope>NUCLEOTIDE SEQUENCE</scope>
    <source>
        <strain evidence="3">CBS 207.26</strain>
    </source>
</reference>
<evidence type="ECO:0000313" key="4">
    <source>
        <dbReference type="Proteomes" id="UP000800200"/>
    </source>
</evidence>
<evidence type="ECO:0000313" key="3">
    <source>
        <dbReference type="EMBL" id="KAF2183313.1"/>
    </source>
</evidence>
<evidence type="ECO:0000256" key="1">
    <source>
        <dbReference type="SAM" id="SignalP"/>
    </source>
</evidence>
<dbReference type="InterPro" id="IPR002227">
    <property type="entry name" value="Tyrosinase_Cu-bd"/>
</dbReference>
<dbReference type="Gene3D" id="1.10.1280.10">
    <property type="entry name" value="Di-copper center containing domain from catechol oxidase"/>
    <property type="match status" value="1"/>
</dbReference>
<name>A0A6A6DWA3_9PEZI</name>
<sequence length="227" mass="25212">MIGIFATLAAILVPHPYLGSVCRNCHSSIIWDSDTSSDPGCPIGVASNDYVVDTGGSPSDFRLACPASQFYTPTLRSLRRLDFFTESHRDLSGYSPENASKACFENEANPTFSTNGPMFWFHHAVVDRVWWQWQNANVNNTYAFFGGNVQNTTYYDEYPNGGPPYLTMNSIIPGDGVLDEPTPSSLWITEGDLLCCTYESQASRYYGVNGVHVLLALFTKLVLENIY</sequence>
<dbReference type="Pfam" id="PF00264">
    <property type="entry name" value="Tyrosinase"/>
    <property type="match status" value="1"/>
</dbReference>
<feature type="chain" id="PRO_5025694867" description="Tyrosinase copper-binding domain-containing protein" evidence="1">
    <location>
        <begin position="20"/>
        <end position="227"/>
    </location>
</feature>
<dbReference type="SUPFAM" id="SSF48056">
    <property type="entry name" value="Di-copper centre-containing domain"/>
    <property type="match status" value="1"/>
</dbReference>
<organism evidence="3 4">
    <name type="scientific">Zopfia rhizophila CBS 207.26</name>
    <dbReference type="NCBI Taxonomy" id="1314779"/>
    <lineage>
        <taxon>Eukaryota</taxon>
        <taxon>Fungi</taxon>
        <taxon>Dikarya</taxon>
        <taxon>Ascomycota</taxon>
        <taxon>Pezizomycotina</taxon>
        <taxon>Dothideomycetes</taxon>
        <taxon>Dothideomycetes incertae sedis</taxon>
        <taxon>Zopfiaceae</taxon>
        <taxon>Zopfia</taxon>
    </lineage>
</organism>
<gene>
    <name evidence="3" type="ORF">K469DRAFT_690081</name>
</gene>
<protein>
    <recommendedName>
        <fullName evidence="2">Tyrosinase copper-binding domain-containing protein</fullName>
    </recommendedName>
</protein>
<feature type="domain" description="Tyrosinase copper-binding" evidence="2">
    <location>
        <begin position="109"/>
        <end position="135"/>
    </location>
</feature>
<dbReference type="InterPro" id="IPR008922">
    <property type="entry name" value="Di-copper_centre_dom_sf"/>
</dbReference>
<dbReference type="AlphaFoldDB" id="A0A6A6DWA3"/>